<dbReference type="eggNOG" id="COG3187">
    <property type="taxonomic scope" value="Bacteria"/>
</dbReference>
<sequence>MAQIDSWWITHKPPRILRDGPAASRIEARRIAGAKDQGYPCPMNRQHIFPLALLAVPALLLASCKGEEPAPETSATATGEASEAAVTPVTVESWLEESAAKDLGGQTDSLQYARAEADLDGDGVDEVLAYVGGPMMCGTGGCNLVVLKRDGEGYRQVGDLSVVQLPVGVLSSKTNGWKDLAVSVSGGGRPGGIMRVPFDGKAYARNPTVSPAEPVDSIGKELIADKPLKPLKPGA</sequence>
<comment type="caution">
    <text evidence="1">The sequence shown here is derived from an EMBL/GenBank/DDBJ whole genome shotgun (WGS) entry which is preliminary data.</text>
</comment>
<evidence type="ECO:0000313" key="1">
    <source>
        <dbReference type="EMBL" id="EHJ60801.1"/>
    </source>
</evidence>
<dbReference type="STRING" id="1088721.JI59_09175"/>
<name>G6ECW2_9SPHN</name>
<dbReference type="EMBL" id="AGFM01000030">
    <property type="protein sequence ID" value="EHJ60801.1"/>
    <property type="molecule type" value="Genomic_DNA"/>
</dbReference>
<dbReference type="Proteomes" id="UP000004030">
    <property type="component" value="Unassembled WGS sequence"/>
</dbReference>
<accession>G6ECW2</accession>
<protein>
    <submittedName>
        <fullName evidence="1">Uncharacterized protein</fullName>
    </submittedName>
</protein>
<evidence type="ECO:0000313" key="2">
    <source>
        <dbReference type="Proteomes" id="UP000004030"/>
    </source>
</evidence>
<gene>
    <name evidence="1" type="ORF">NSU_2183</name>
</gene>
<reference evidence="1 2" key="1">
    <citation type="journal article" date="2012" name="J. Bacteriol.">
        <title>Genome sequence of benzo(a)pyrene-degrading bacterium Novosphingobium pentaromativorans US6-1.</title>
        <authorList>
            <person name="Luo Y.R."/>
            <person name="Kang S.G."/>
            <person name="Kim S.J."/>
            <person name="Kim M.R."/>
            <person name="Li N."/>
            <person name="Lee J.H."/>
            <person name="Kwon K.K."/>
        </authorList>
    </citation>
    <scope>NUCLEOTIDE SEQUENCE [LARGE SCALE GENOMIC DNA]</scope>
    <source>
        <strain evidence="1 2">US6-1</strain>
    </source>
</reference>
<organism evidence="1 2">
    <name type="scientific">Novosphingobium pentaromativorans US6-1</name>
    <dbReference type="NCBI Taxonomy" id="1088721"/>
    <lineage>
        <taxon>Bacteria</taxon>
        <taxon>Pseudomonadati</taxon>
        <taxon>Pseudomonadota</taxon>
        <taxon>Alphaproteobacteria</taxon>
        <taxon>Sphingomonadales</taxon>
        <taxon>Sphingomonadaceae</taxon>
        <taxon>Novosphingobium</taxon>
    </lineage>
</organism>
<dbReference type="AlphaFoldDB" id="G6ECW2"/>
<dbReference type="PATRIC" id="fig|1088721.3.peg.2162"/>
<keyword evidence="2" id="KW-1185">Reference proteome</keyword>
<proteinExistence type="predicted"/>